<organism evidence="3 4">
    <name type="scientific">Drosophila erecta</name>
    <name type="common">Fruit fly</name>
    <dbReference type="NCBI Taxonomy" id="7220"/>
    <lineage>
        <taxon>Eukaryota</taxon>
        <taxon>Metazoa</taxon>
        <taxon>Ecdysozoa</taxon>
        <taxon>Arthropoda</taxon>
        <taxon>Hexapoda</taxon>
        <taxon>Insecta</taxon>
        <taxon>Pterygota</taxon>
        <taxon>Neoptera</taxon>
        <taxon>Endopterygota</taxon>
        <taxon>Diptera</taxon>
        <taxon>Brachycera</taxon>
        <taxon>Muscomorpha</taxon>
        <taxon>Ephydroidea</taxon>
        <taxon>Drosophilidae</taxon>
        <taxon>Drosophila</taxon>
        <taxon>Sophophora</taxon>
    </lineage>
</organism>
<dbReference type="EMBL" id="CH954179">
    <property type="protein sequence ID" value="EDV55648.1"/>
    <property type="molecule type" value="Genomic_DNA"/>
</dbReference>
<evidence type="ECO:0008006" key="5">
    <source>
        <dbReference type="Google" id="ProtNLM"/>
    </source>
</evidence>
<feature type="compositionally biased region" description="Polar residues" evidence="1">
    <location>
        <begin position="123"/>
        <end position="137"/>
    </location>
</feature>
<accession>B3NNU1</accession>
<name>B3NNU1_DROER</name>
<feature type="region of interest" description="Disordered" evidence="1">
    <location>
        <begin position="75"/>
        <end position="165"/>
    </location>
</feature>
<dbReference type="OMA" id="IRSEGHC"/>
<keyword evidence="2" id="KW-0732">Signal</keyword>
<dbReference type="HOGENOM" id="CLU_1505023_0_0_1"/>
<reference evidence="3 4" key="2">
    <citation type="journal article" date="2008" name="Bioinformatics">
        <title>Assembly reconciliation.</title>
        <authorList>
            <person name="Zimin A.V."/>
            <person name="Smith D.R."/>
            <person name="Sutton G."/>
            <person name="Yorke J.A."/>
        </authorList>
    </citation>
    <scope>NUCLEOTIDE SEQUENCE [LARGE SCALE GENOMIC DNA]</scope>
    <source>
        <strain evidence="3 4">TSC#14021-0224.01</strain>
    </source>
</reference>
<feature type="signal peptide" evidence="2">
    <location>
        <begin position="1"/>
        <end position="27"/>
    </location>
</feature>
<gene>
    <name evidence="3" type="primary">Dere\GG20665</name>
    <name evidence="3" type="synonym">dere_GLEANR_5444</name>
    <name evidence="3" type="synonym">GG20665</name>
    <name evidence="3" type="ORF">Dere_GG20665</name>
</gene>
<proteinExistence type="predicted"/>
<evidence type="ECO:0000256" key="2">
    <source>
        <dbReference type="SAM" id="SignalP"/>
    </source>
</evidence>
<reference evidence="3 4" key="1">
    <citation type="journal article" date="2007" name="Nature">
        <title>Evolution of genes and genomes on the Drosophila phylogeny.</title>
        <authorList>
            <consortium name="Drosophila 12 Genomes Consortium"/>
            <person name="Clark A.G."/>
            <person name="Eisen M.B."/>
            <person name="Smith D.R."/>
            <person name="Bergman C.M."/>
            <person name="Oliver B."/>
            <person name="Markow T.A."/>
            <person name="Kaufman T.C."/>
            <person name="Kellis M."/>
            <person name="Gelbart W."/>
            <person name="Iyer V.N."/>
            <person name="Pollard D.A."/>
            <person name="Sackton T.B."/>
            <person name="Larracuente A.M."/>
            <person name="Singh N.D."/>
            <person name="Abad J.P."/>
            <person name="Abt D.N."/>
            <person name="Adryan B."/>
            <person name="Aguade M."/>
            <person name="Akashi H."/>
            <person name="Anderson W.W."/>
            <person name="Aquadro C.F."/>
            <person name="Ardell D.H."/>
            <person name="Arguello R."/>
            <person name="Artieri C.G."/>
            <person name="Barbash D.A."/>
            <person name="Barker D."/>
            <person name="Barsanti P."/>
            <person name="Batterham P."/>
            <person name="Batzoglou S."/>
            <person name="Begun D."/>
            <person name="Bhutkar A."/>
            <person name="Blanco E."/>
            <person name="Bosak S.A."/>
            <person name="Bradley R.K."/>
            <person name="Brand A.D."/>
            <person name="Brent M.R."/>
            <person name="Brooks A.N."/>
            <person name="Brown R.H."/>
            <person name="Butlin R.K."/>
            <person name="Caggese C."/>
            <person name="Calvi B.R."/>
            <person name="Bernardo de Carvalho A."/>
            <person name="Caspi A."/>
            <person name="Castrezana S."/>
            <person name="Celniker S.E."/>
            <person name="Chang J.L."/>
            <person name="Chapple C."/>
            <person name="Chatterji S."/>
            <person name="Chinwalla A."/>
            <person name="Civetta A."/>
            <person name="Clifton S.W."/>
            <person name="Comeron J.M."/>
            <person name="Costello J.C."/>
            <person name="Coyne J.A."/>
            <person name="Daub J."/>
            <person name="David R.G."/>
            <person name="Delcher A.L."/>
            <person name="Delehaunty K."/>
            <person name="Do C.B."/>
            <person name="Ebling H."/>
            <person name="Edwards K."/>
            <person name="Eickbush T."/>
            <person name="Evans J.D."/>
            <person name="Filipski A."/>
            <person name="Findeiss S."/>
            <person name="Freyhult E."/>
            <person name="Fulton L."/>
            <person name="Fulton R."/>
            <person name="Garcia A.C."/>
            <person name="Gardiner A."/>
            <person name="Garfield D.A."/>
            <person name="Garvin B.E."/>
            <person name="Gibson G."/>
            <person name="Gilbert D."/>
            <person name="Gnerre S."/>
            <person name="Godfrey J."/>
            <person name="Good R."/>
            <person name="Gotea V."/>
            <person name="Gravely B."/>
            <person name="Greenberg A.J."/>
            <person name="Griffiths-Jones S."/>
            <person name="Gross S."/>
            <person name="Guigo R."/>
            <person name="Gustafson E.A."/>
            <person name="Haerty W."/>
            <person name="Hahn M.W."/>
            <person name="Halligan D.L."/>
            <person name="Halpern A.L."/>
            <person name="Halter G.M."/>
            <person name="Han M.V."/>
            <person name="Heger A."/>
            <person name="Hillier L."/>
            <person name="Hinrichs A.S."/>
            <person name="Holmes I."/>
            <person name="Hoskins R.A."/>
            <person name="Hubisz M.J."/>
            <person name="Hultmark D."/>
            <person name="Huntley M.A."/>
            <person name="Jaffe D.B."/>
            <person name="Jagadeeshan S."/>
            <person name="Jeck W.R."/>
            <person name="Johnson J."/>
            <person name="Jones C.D."/>
            <person name="Jordan W.C."/>
            <person name="Karpen G.H."/>
            <person name="Kataoka E."/>
            <person name="Keightley P.D."/>
            <person name="Kheradpour P."/>
            <person name="Kirkness E.F."/>
            <person name="Koerich L.B."/>
            <person name="Kristiansen K."/>
            <person name="Kudrna D."/>
            <person name="Kulathinal R.J."/>
            <person name="Kumar S."/>
            <person name="Kwok R."/>
            <person name="Lander E."/>
            <person name="Langley C.H."/>
            <person name="Lapoint R."/>
            <person name="Lazzaro B.P."/>
            <person name="Lee S.J."/>
            <person name="Levesque L."/>
            <person name="Li R."/>
            <person name="Lin C.F."/>
            <person name="Lin M.F."/>
            <person name="Lindblad-Toh K."/>
            <person name="Llopart A."/>
            <person name="Long M."/>
            <person name="Low L."/>
            <person name="Lozovsky E."/>
            <person name="Lu J."/>
            <person name="Luo M."/>
            <person name="Machado C.A."/>
            <person name="Makalowski W."/>
            <person name="Marzo M."/>
            <person name="Matsuda M."/>
            <person name="Matzkin L."/>
            <person name="McAllister B."/>
            <person name="McBride C.S."/>
            <person name="McKernan B."/>
            <person name="McKernan K."/>
            <person name="Mendez-Lago M."/>
            <person name="Minx P."/>
            <person name="Mollenhauer M.U."/>
            <person name="Montooth K."/>
            <person name="Mount S.M."/>
            <person name="Mu X."/>
            <person name="Myers E."/>
            <person name="Negre B."/>
            <person name="Newfeld S."/>
            <person name="Nielsen R."/>
            <person name="Noor M.A."/>
            <person name="O'Grady P."/>
            <person name="Pachter L."/>
            <person name="Papaceit M."/>
            <person name="Parisi M.J."/>
            <person name="Parisi M."/>
            <person name="Parts L."/>
            <person name="Pedersen J.S."/>
            <person name="Pesole G."/>
            <person name="Phillippy A.M."/>
            <person name="Ponting C.P."/>
            <person name="Pop M."/>
            <person name="Porcelli D."/>
            <person name="Powell J.R."/>
            <person name="Prohaska S."/>
            <person name="Pruitt K."/>
            <person name="Puig M."/>
            <person name="Quesneville H."/>
            <person name="Ram K.R."/>
            <person name="Rand D."/>
            <person name="Rasmussen M.D."/>
            <person name="Reed L.K."/>
            <person name="Reenan R."/>
            <person name="Reily A."/>
            <person name="Remington K.A."/>
            <person name="Rieger T.T."/>
            <person name="Ritchie M.G."/>
            <person name="Robin C."/>
            <person name="Rogers Y.H."/>
            <person name="Rohde C."/>
            <person name="Rozas J."/>
            <person name="Rubenfield M.J."/>
            <person name="Ruiz A."/>
            <person name="Russo S."/>
            <person name="Salzberg S.L."/>
            <person name="Sanchez-Gracia A."/>
            <person name="Saranga D.J."/>
            <person name="Sato H."/>
            <person name="Schaeffer S.W."/>
            <person name="Schatz M.C."/>
            <person name="Schlenke T."/>
            <person name="Schwartz R."/>
            <person name="Segarra C."/>
            <person name="Singh R.S."/>
            <person name="Sirot L."/>
            <person name="Sirota M."/>
            <person name="Sisneros N.B."/>
            <person name="Smith C.D."/>
            <person name="Smith T.F."/>
            <person name="Spieth J."/>
            <person name="Stage D.E."/>
            <person name="Stark A."/>
            <person name="Stephan W."/>
            <person name="Strausberg R.L."/>
            <person name="Strempel S."/>
            <person name="Sturgill D."/>
            <person name="Sutton G."/>
            <person name="Sutton G.G."/>
            <person name="Tao W."/>
            <person name="Teichmann S."/>
            <person name="Tobari Y.N."/>
            <person name="Tomimura Y."/>
            <person name="Tsolas J.M."/>
            <person name="Valente V.L."/>
            <person name="Venter E."/>
            <person name="Venter J.C."/>
            <person name="Vicario S."/>
            <person name="Vieira F.G."/>
            <person name="Vilella A.J."/>
            <person name="Villasante A."/>
            <person name="Walenz B."/>
            <person name="Wang J."/>
            <person name="Wasserman M."/>
            <person name="Watts T."/>
            <person name="Wilson D."/>
            <person name="Wilson R.K."/>
            <person name="Wing R.A."/>
            <person name="Wolfner M.F."/>
            <person name="Wong A."/>
            <person name="Wong G.K."/>
            <person name="Wu C.I."/>
            <person name="Wu G."/>
            <person name="Yamamoto D."/>
            <person name="Yang H.P."/>
            <person name="Yang S.P."/>
            <person name="Yorke J.A."/>
            <person name="Yoshida K."/>
            <person name="Zdobnov E."/>
            <person name="Zhang P."/>
            <person name="Zhang Y."/>
            <person name="Zimin A.V."/>
            <person name="Baldwin J."/>
            <person name="Abdouelleil A."/>
            <person name="Abdulkadir J."/>
            <person name="Abebe A."/>
            <person name="Abera B."/>
            <person name="Abreu J."/>
            <person name="Acer S.C."/>
            <person name="Aftuck L."/>
            <person name="Alexander A."/>
            <person name="An P."/>
            <person name="Anderson E."/>
            <person name="Anderson S."/>
            <person name="Arachi H."/>
            <person name="Azer M."/>
            <person name="Bachantsang P."/>
            <person name="Barry A."/>
            <person name="Bayul T."/>
            <person name="Berlin A."/>
            <person name="Bessette D."/>
            <person name="Bloom T."/>
            <person name="Blye J."/>
            <person name="Boguslavskiy L."/>
            <person name="Bonnet C."/>
            <person name="Boukhgalter B."/>
            <person name="Bourzgui I."/>
            <person name="Brown A."/>
            <person name="Cahill P."/>
            <person name="Channer S."/>
            <person name="Cheshatsang Y."/>
            <person name="Chuda L."/>
            <person name="Citroen M."/>
            <person name="Collymore A."/>
            <person name="Cooke P."/>
            <person name="Costello M."/>
            <person name="D'Aco K."/>
            <person name="Daza R."/>
            <person name="De Haan G."/>
            <person name="DeGray S."/>
            <person name="DeMaso C."/>
            <person name="Dhargay N."/>
            <person name="Dooley K."/>
            <person name="Dooley E."/>
            <person name="Doricent M."/>
            <person name="Dorje P."/>
            <person name="Dorjee K."/>
            <person name="Dupes A."/>
            <person name="Elong R."/>
            <person name="Falk J."/>
            <person name="Farina A."/>
            <person name="Faro S."/>
            <person name="Ferguson D."/>
            <person name="Fisher S."/>
            <person name="Foley C.D."/>
            <person name="Franke A."/>
            <person name="Friedrich D."/>
            <person name="Gadbois L."/>
            <person name="Gearin G."/>
            <person name="Gearin C.R."/>
            <person name="Giannoukos G."/>
            <person name="Goode T."/>
            <person name="Graham J."/>
            <person name="Grandbois E."/>
            <person name="Grewal S."/>
            <person name="Gyaltsen K."/>
            <person name="Hafez N."/>
            <person name="Hagos B."/>
            <person name="Hall J."/>
            <person name="Henson C."/>
            <person name="Hollinger A."/>
            <person name="Honan T."/>
            <person name="Huard M.D."/>
            <person name="Hughes L."/>
            <person name="Hurhula B."/>
            <person name="Husby M.E."/>
            <person name="Kamat A."/>
            <person name="Kanga B."/>
            <person name="Kashin S."/>
            <person name="Khazanovich D."/>
            <person name="Kisner P."/>
            <person name="Lance K."/>
            <person name="Lara M."/>
            <person name="Lee W."/>
            <person name="Lennon N."/>
            <person name="Letendre F."/>
            <person name="LeVine R."/>
            <person name="Lipovsky A."/>
            <person name="Liu X."/>
            <person name="Liu J."/>
            <person name="Liu S."/>
            <person name="Lokyitsang T."/>
            <person name="Lokyitsang Y."/>
            <person name="Lubonja R."/>
            <person name="Lui A."/>
            <person name="MacDonald P."/>
            <person name="Magnisalis V."/>
            <person name="Maru K."/>
            <person name="Matthews C."/>
            <person name="McCusker W."/>
            <person name="McDonough S."/>
            <person name="Mehta T."/>
            <person name="Meldrim J."/>
            <person name="Meneus L."/>
            <person name="Mihai O."/>
            <person name="Mihalev A."/>
            <person name="Mihova T."/>
            <person name="Mittelman R."/>
            <person name="Mlenga V."/>
            <person name="Montmayeur A."/>
            <person name="Mulrain L."/>
            <person name="Navidi A."/>
            <person name="Naylor J."/>
            <person name="Negash T."/>
            <person name="Nguyen T."/>
            <person name="Nguyen N."/>
            <person name="Nicol R."/>
            <person name="Norbu C."/>
            <person name="Norbu N."/>
            <person name="Novod N."/>
            <person name="O'Neill B."/>
            <person name="Osman S."/>
            <person name="Markiewicz E."/>
            <person name="Oyono O.L."/>
            <person name="Patti C."/>
            <person name="Phunkhang P."/>
            <person name="Pierre F."/>
            <person name="Priest M."/>
            <person name="Raghuraman S."/>
            <person name="Rege F."/>
            <person name="Reyes R."/>
            <person name="Rise C."/>
            <person name="Rogov P."/>
            <person name="Ross K."/>
            <person name="Ryan E."/>
            <person name="Settipalli S."/>
            <person name="Shea T."/>
            <person name="Sherpa N."/>
            <person name="Shi L."/>
            <person name="Shih D."/>
            <person name="Sparrow T."/>
            <person name="Spaulding J."/>
            <person name="Stalker J."/>
            <person name="Stange-Thomann N."/>
            <person name="Stavropoulos S."/>
            <person name="Stone C."/>
            <person name="Strader C."/>
            <person name="Tesfaye S."/>
            <person name="Thomson T."/>
            <person name="Thoulutsang Y."/>
            <person name="Thoulutsang D."/>
            <person name="Topham K."/>
            <person name="Topping I."/>
            <person name="Tsamla T."/>
            <person name="Vassiliev H."/>
            <person name="Vo A."/>
            <person name="Wangchuk T."/>
            <person name="Wangdi T."/>
            <person name="Weiand M."/>
            <person name="Wilkinson J."/>
            <person name="Wilson A."/>
            <person name="Yadav S."/>
            <person name="Young G."/>
            <person name="Yu Q."/>
            <person name="Zembek L."/>
            <person name="Zhong D."/>
            <person name="Zimmer A."/>
            <person name="Zwirko Z."/>
            <person name="Jaffe D.B."/>
            <person name="Alvarez P."/>
            <person name="Brockman W."/>
            <person name="Butler J."/>
            <person name="Chin C."/>
            <person name="Gnerre S."/>
            <person name="Grabherr M."/>
            <person name="Kleber M."/>
            <person name="Mauceli E."/>
            <person name="MacCallum I."/>
        </authorList>
    </citation>
    <scope>NUCLEOTIDE SEQUENCE [LARGE SCALE GENOMIC DNA]</scope>
    <source>
        <strain evidence="3 4">TSC#14021-0224.01</strain>
    </source>
</reference>
<dbReference type="OrthoDB" id="7859596at2759"/>
<evidence type="ECO:0000313" key="3">
    <source>
        <dbReference type="EMBL" id="EDV55648.1"/>
    </source>
</evidence>
<sequence>MAITRLSWSKLLFLFAWLCLALDPSRGARVASDQFVFPSESRPNATAIRLESRLREIEREMAEVTRATNVSLPILKEIKKGSPRTTAADNKSQTPANTPNESKNLTETRNNSSGQEIKMNGIPSISKNLTHPSTESKMITFGKESESDKPAPWDQTKASAASNSSSVVIGPRIVLETTRICPEGTTLTVNDHCRKIA</sequence>
<dbReference type="AlphaFoldDB" id="B3NNU1"/>
<dbReference type="Proteomes" id="UP000008711">
    <property type="component" value="Unassembled WGS sequence"/>
</dbReference>
<feature type="chain" id="PRO_5002795272" description="Acp54A1" evidence="2">
    <location>
        <begin position="28"/>
        <end position="197"/>
    </location>
</feature>
<evidence type="ECO:0000313" key="4">
    <source>
        <dbReference type="Proteomes" id="UP000008711"/>
    </source>
</evidence>
<evidence type="ECO:0000256" key="1">
    <source>
        <dbReference type="SAM" id="MobiDB-lite"/>
    </source>
</evidence>
<keyword evidence="4" id="KW-1185">Reference proteome</keyword>
<feature type="compositionally biased region" description="Polar residues" evidence="1">
    <location>
        <begin position="83"/>
        <end position="115"/>
    </location>
</feature>
<dbReference type="KEGG" id="der:6548035"/>
<dbReference type="PhylomeDB" id="B3NNU1"/>
<protein>
    <recommendedName>
        <fullName evidence="5">Acp54A1</fullName>
    </recommendedName>
</protein>